<keyword evidence="5 12" id="KW-0349">Heme</keyword>
<gene>
    <name evidence="14" type="ORF">IP92_01140</name>
</gene>
<feature type="transmembrane region" description="Helical" evidence="12">
    <location>
        <begin position="383"/>
        <end position="403"/>
    </location>
</feature>
<reference evidence="14 15" key="1">
    <citation type="journal article" date="2015" name="Stand. Genomic Sci.">
        <title>Genomic Encyclopedia of Bacterial and Archaeal Type Strains, Phase III: the genomes of soil and plant-associated and newly described type strains.</title>
        <authorList>
            <person name="Whitman W.B."/>
            <person name="Woyke T."/>
            <person name="Klenk H.P."/>
            <person name="Zhou Y."/>
            <person name="Lilburn T.G."/>
            <person name="Beck B.J."/>
            <person name="De Vos P."/>
            <person name="Vandamme P."/>
            <person name="Eisen J.A."/>
            <person name="Garrity G."/>
            <person name="Hugenholtz P."/>
            <person name="Kyrpides N.C."/>
        </authorList>
    </citation>
    <scope>NUCLEOTIDE SEQUENCE [LARGE SCALE GENOMIC DNA]</scope>
    <source>
        <strain evidence="14 15">CGMCC 1.10685</strain>
    </source>
</reference>
<evidence type="ECO:0000256" key="7">
    <source>
        <dbReference type="ARBA" id="ARBA00022723"/>
    </source>
</evidence>
<feature type="transmembrane region" description="Helical" evidence="12">
    <location>
        <begin position="152"/>
        <end position="173"/>
    </location>
</feature>
<dbReference type="GO" id="GO:0070069">
    <property type="term" value="C:cytochrome complex"/>
    <property type="evidence" value="ECO:0007669"/>
    <property type="project" value="UniProtKB-UniRule"/>
</dbReference>
<keyword evidence="4 12" id="KW-1003">Cell membrane</keyword>
<dbReference type="GO" id="GO:0016682">
    <property type="term" value="F:oxidoreductase activity, acting on diphenols and related substances as donors, oxygen as acceptor"/>
    <property type="evidence" value="ECO:0007669"/>
    <property type="project" value="TreeGrafter"/>
</dbReference>
<evidence type="ECO:0000256" key="4">
    <source>
        <dbReference type="ARBA" id="ARBA00022475"/>
    </source>
</evidence>
<feature type="region of interest" description="Disordered" evidence="13">
    <location>
        <begin position="468"/>
        <end position="501"/>
    </location>
</feature>
<dbReference type="GO" id="GO:0019646">
    <property type="term" value="P:aerobic electron transport chain"/>
    <property type="evidence" value="ECO:0007669"/>
    <property type="project" value="InterPro"/>
</dbReference>
<keyword evidence="6 12" id="KW-0812">Transmembrane</keyword>
<accession>A0A562Q0R6</accession>
<name>A0A562Q0R6_9BURK</name>
<dbReference type="GO" id="GO:0009055">
    <property type="term" value="F:electron transfer activity"/>
    <property type="evidence" value="ECO:0007669"/>
    <property type="project" value="UniProtKB-UniRule"/>
</dbReference>
<dbReference type="PANTHER" id="PTHR30365">
    <property type="entry name" value="CYTOCHROME D UBIQUINOL OXIDASE"/>
    <property type="match status" value="1"/>
</dbReference>
<keyword evidence="8 12" id="KW-0249">Electron transport</keyword>
<evidence type="ECO:0000256" key="8">
    <source>
        <dbReference type="ARBA" id="ARBA00022982"/>
    </source>
</evidence>
<dbReference type="AlphaFoldDB" id="A0A562Q0R6"/>
<evidence type="ECO:0000256" key="12">
    <source>
        <dbReference type="PIRNR" id="PIRNR006446"/>
    </source>
</evidence>
<dbReference type="PIRSF" id="PIRSF006446">
    <property type="entry name" value="Cyt_quinol_oxidase_1"/>
    <property type="match status" value="1"/>
</dbReference>
<protein>
    <submittedName>
        <fullName evidence="14">Cytochrome bd-I ubiquinol oxidase subunit 1 apoprotein</fullName>
    </submittedName>
</protein>
<evidence type="ECO:0000256" key="5">
    <source>
        <dbReference type="ARBA" id="ARBA00022617"/>
    </source>
</evidence>
<sequence>MTLTQNRLLGMTAVLALLLAGRTLHGPLPSALDLARIQFGFTISFHIIFPAITIGLASFLAVLEACWLRTHNALYRDLYHFWSKIFAVNFGMGVVSGLVMAYQFGTNWSAFSDFAGSITGPLLAYEVLTAFFLEAGFLGVMLFGWRRVGPHLHFASTVLVALGTLVSATWILASNSWMQTPQGHAIVDGRVVPVDWFAVIFNPSFPYRLAHMGIAAFVATALFVAASGAWHLLRGNDNAAIRKMFSMSLWMLLAAAPLQAFVGDLHGLNTLEHQPAKLAAIEGHWDNHGTDGTPLILFGMPDMANEETRYRIEVPHLGSLLLTHTFDGAVPALKDFAPEDRPNAAVVFWSFRLMVGLGLLMIALAVTALWLRRGDRLWDSRPFLRCALWMGPAGIVALLAGWYTTEIGRQPWTVYGLLRTADAVSAHGPAELSVTLLAFVLVYCVVFGSGIVYMMRLIRVGPVLREGEHPVQGGPGRPRTPMRPLSAAERRNTDRDLEQGG</sequence>
<evidence type="ECO:0000256" key="1">
    <source>
        <dbReference type="ARBA" id="ARBA00004651"/>
    </source>
</evidence>
<evidence type="ECO:0000256" key="10">
    <source>
        <dbReference type="ARBA" id="ARBA00023004"/>
    </source>
</evidence>
<dbReference type="EMBL" id="VLKW01000002">
    <property type="protein sequence ID" value="TWI49916.1"/>
    <property type="molecule type" value="Genomic_DNA"/>
</dbReference>
<feature type="transmembrane region" description="Helical" evidence="12">
    <location>
        <begin position="47"/>
        <end position="69"/>
    </location>
</feature>
<proteinExistence type="inferred from homology"/>
<comment type="similarity">
    <text evidence="2 12">Belongs to the cytochrome ubiquinol oxidase subunit 1 family.</text>
</comment>
<dbReference type="InterPro" id="IPR002585">
    <property type="entry name" value="Cyt-d_ubiquinol_oxidase_su_1"/>
</dbReference>
<evidence type="ECO:0000256" key="13">
    <source>
        <dbReference type="SAM" id="MobiDB-lite"/>
    </source>
</evidence>
<feature type="transmembrane region" description="Helical" evidence="12">
    <location>
        <begin position="209"/>
        <end position="233"/>
    </location>
</feature>
<evidence type="ECO:0000256" key="11">
    <source>
        <dbReference type="ARBA" id="ARBA00023136"/>
    </source>
</evidence>
<evidence type="ECO:0000256" key="2">
    <source>
        <dbReference type="ARBA" id="ARBA00009819"/>
    </source>
</evidence>
<dbReference type="Pfam" id="PF01654">
    <property type="entry name" value="Cyt_bd_oxida_I"/>
    <property type="match status" value="1"/>
</dbReference>
<keyword evidence="9 12" id="KW-1133">Transmembrane helix</keyword>
<comment type="subcellular location">
    <subcellularLocation>
        <location evidence="12">Cell inner membrane</location>
    </subcellularLocation>
    <subcellularLocation>
        <location evidence="1">Cell membrane</location>
        <topology evidence="1">Multi-pass membrane protein</topology>
    </subcellularLocation>
</comment>
<feature type="transmembrane region" description="Helical" evidence="12">
    <location>
        <begin position="434"/>
        <end position="455"/>
    </location>
</feature>
<evidence type="ECO:0000313" key="15">
    <source>
        <dbReference type="Proteomes" id="UP000315112"/>
    </source>
</evidence>
<evidence type="ECO:0000256" key="3">
    <source>
        <dbReference type="ARBA" id="ARBA00022448"/>
    </source>
</evidence>
<organism evidence="14 15">
    <name type="scientific">Pseudoduganella flava</name>
    <dbReference type="NCBI Taxonomy" id="871742"/>
    <lineage>
        <taxon>Bacteria</taxon>
        <taxon>Pseudomonadati</taxon>
        <taxon>Pseudomonadota</taxon>
        <taxon>Betaproteobacteria</taxon>
        <taxon>Burkholderiales</taxon>
        <taxon>Oxalobacteraceae</taxon>
        <taxon>Telluria group</taxon>
        <taxon>Pseudoduganella</taxon>
    </lineage>
</organism>
<feature type="transmembrane region" description="Helical" evidence="12">
    <location>
        <begin position="81"/>
        <end position="102"/>
    </location>
</feature>
<evidence type="ECO:0000256" key="6">
    <source>
        <dbReference type="ARBA" id="ARBA00022692"/>
    </source>
</evidence>
<keyword evidence="11 12" id="KW-0472">Membrane</keyword>
<feature type="compositionally biased region" description="Basic and acidic residues" evidence="13">
    <location>
        <begin position="488"/>
        <end position="501"/>
    </location>
</feature>
<dbReference type="Proteomes" id="UP000315112">
    <property type="component" value="Unassembled WGS sequence"/>
</dbReference>
<dbReference type="PANTHER" id="PTHR30365:SF14">
    <property type="entry name" value="CYTOCHROME BD MENAQUINOL OXIDASE SUBUNIT I-RELATED"/>
    <property type="match status" value="1"/>
</dbReference>
<evidence type="ECO:0000256" key="9">
    <source>
        <dbReference type="ARBA" id="ARBA00022989"/>
    </source>
</evidence>
<comment type="caution">
    <text evidence="14">The sequence shown here is derived from an EMBL/GenBank/DDBJ whole genome shotgun (WGS) entry which is preliminary data.</text>
</comment>
<keyword evidence="7 12" id="KW-0479">Metal-binding</keyword>
<dbReference type="GO" id="GO:0046872">
    <property type="term" value="F:metal ion binding"/>
    <property type="evidence" value="ECO:0007669"/>
    <property type="project" value="UniProtKB-UniRule"/>
</dbReference>
<evidence type="ECO:0000313" key="14">
    <source>
        <dbReference type="EMBL" id="TWI49916.1"/>
    </source>
</evidence>
<keyword evidence="10 12" id="KW-0408">Iron</keyword>
<keyword evidence="3 12" id="KW-0813">Transport</keyword>
<feature type="transmembrane region" description="Helical" evidence="12">
    <location>
        <begin position="245"/>
        <end position="262"/>
    </location>
</feature>
<feature type="transmembrane region" description="Helical" evidence="12">
    <location>
        <begin position="346"/>
        <end position="371"/>
    </location>
</feature>
<feature type="transmembrane region" description="Helical" evidence="12">
    <location>
        <begin position="122"/>
        <end position="145"/>
    </location>
</feature>
<dbReference type="GO" id="GO:0005886">
    <property type="term" value="C:plasma membrane"/>
    <property type="evidence" value="ECO:0007669"/>
    <property type="project" value="UniProtKB-SubCell"/>
</dbReference>
<dbReference type="GO" id="GO:0020037">
    <property type="term" value="F:heme binding"/>
    <property type="evidence" value="ECO:0007669"/>
    <property type="project" value="TreeGrafter"/>
</dbReference>